<organism evidence="2 3">
    <name type="scientific">Elysia chlorotica</name>
    <name type="common">Eastern emerald elysia</name>
    <name type="synonym">Sea slug</name>
    <dbReference type="NCBI Taxonomy" id="188477"/>
    <lineage>
        <taxon>Eukaryota</taxon>
        <taxon>Metazoa</taxon>
        <taxon>Spiralia</taxon>
        <taxon>Lophotrochozoa</taxon>
        <taxon>Mollusca</taxon>
        <taxon>Gastropoda</taxon>
        <taxon>Heterobranchia</taxon>
        <taxon>Euthyneura</taxon>
        <taxon>Panpulmonata</taxon>
        <taxon>Sacoglossa</taxon>
        <taxon>Placobranchoidea</taxon>
        <taxon>Plakobranchidae</taxon>
        <taxon>Elysia</taxon>
    </lineage>
</organism>
<evidence type="ECO:0000256" key="1">
    <source>
        <dbReference type="ARBA" id="ARBA00004173"/>
    </source>
</evidence>
<dbReference type="InterPro" id="IPR034913">
    <property type="entry name" value="mS27/PTCD2"/>
</dbReference>
<name>A0A433U660_ELYCH</name>
<dbReference type="AlphaFoldDB" id="A0A433U660"/>
<dbReference type="PANTHER" id="PTHR21393:SF0">
    <property type="entry name" value="SMALL RIBOSOMAL SUBUNIT PROTEIN MS27"/>
    <property type="match status" value="1"/>
</dbReference>
<evidence type="ECO:0000313" key="3">
    <source>
        <dbReference type="Proteomes" id="UP000271974"/>
    </source>
</evidence>
<evidence type="ECO:0008006" key="4">
    <source>
        <dbReference type="Google" id="ProtNLM"/>
    </source>
</evidence>
<sequence>MATSLRQIALLGRQTWRQLKVISLGRKFSTTSKRMLLSETYYCNDAWRKHLQDPNLNQVNVAEFGYQIRDQLEMSGTVSAIDMNVLVHQLRNMDDDEADFIEDLLARFNMCQSSIPPSDSTAHAIIRSFLTKSYDGSARLVRLLSQPLQYGLFPDHYSLNLLLDKLIDSGDPAGASRVAYHTMLQEDLSSNPVHTLLCLQAAVARVLQGPISDLALPEPEKVEDEEEDWIKVKYIKFPVYDDHFDIKDERFLLGKTLHMLAQVQTPKCPELIVTSLGLIGSGIHHKFSQGLAVLEKVVDSSSGSVPLQALELFSESLESVQARDPEEPEVEIALRTVDDVIHRLLPTTEEKDEFQRRFGQLKEKLVSQEKIQEDFDLGPAVKDFVRSELPNYEKSDIEEQINKFSQWQRERESELTHQVEELMKNQRMEEIKKQVKELQEQEELLSYFDFEEKIRLTMMDEDLAKDENLTIAK</sequence>
<dbReference type="GO" id="GO:0005739">
    <property type="term" value="C:mitochondrion"/>
    <property type="evidence" value="ECO:0007669"/>
    <property type="project" value="UniProtKB-SubCell"/>
</dbReference>
<evidence type="ECO:0000313" key="2">
    <source>
        <dbReference type="EMBL" id="RUS89326.1"/>
    </source>
</evidence>
<dbReference type="Proteomes" id="UP000271974">
    <property type="component" value="Unassembled WGS sequence"/>
</dbReference>
<gene>
    <name evidence="2" type="ORF">EGW08_002933</name>
</gene>
<dbReference type="STRING" id="188477.A0A433U660"/>
<accession>A0A433U660</accession>
<protein>
    <recommendedName>
        <fullName evidence="4">28S ribosomal protein S27, mitochondrial</fullName>
    </recommendedName>
</protein>
<keyword evidence="3" id="KW-1185">Reference proteome</keyword>
<dbReference type="EMBL" id="RQTK01000059">
    <property type="protein sequence ID" value="RUS89326.1"/>
    <property type="molecule type" value="Genomic_DNA"/>
</dbReference>
<dbReference type="OrthoDB" id="19830at2759"/>
<proteinExistence type="predicted"/>
<comment type="subcellular location">
    <subcellularLocation>
        <location evidence="1">Mitochondrion</location>
    </subcellularLocation>
</comment>
<dbReference type="InterPro" id="IPR019266">
    <property type="entry name" value="Ribosomal_mS27"/>
</dbReference>
<reference evidence="2 3" key="1">
    <citation type="submission" date="2019-01" db="EMBL/GenBank/DDBJ databases">
        <title>A draft genome assembly of the solar-powered sea slug Elysia chlorotica.</title>
        <authorList>
            <person name="Cai H."/>
            <person name="Li Q."/>
            <person name="Fang X."/>
            <person name="Li J."/>
            <person name="Curtis N.E."/>
            <person name="Altenburger A."/>
            <person name="Shibata T."/>
            <person name="Feng M."/>
            <person name="Maeda T."/>
            <person name="Schwartz J.A."/>
            <person name="Shigenobu S."/>
            <person name="Lundholm N."/>
            <person name="Nishiyama T."/>
            <person name="Yang H."/>
            <person name="Hasebe M."/>
            <person name="Li S."/>
            <person name="Pierce S.K."/>
            <person name="Wang J."/>
        </authorList>
    </citation>
    <scope>NUCLEOTIDE SEQUENCE [LARGE SCALE GENOMIC DNA]</scope>
    <source>
        <strain evidence="2">EC2010</strain>
        <tissue evidence="2">Whole organism of an adult</tissue>
    </source>
</reference>
<comment type="caution">
    <text evidence="2">The sequence shown here is derived from an EMBL/GenBank/DDBJ whole genome shotgun (WGS) entry which is preliminary data.</text>
</comment>
<dbReference type="Pfam" id="PF10037">
    <property type="entry name" value="MRP-S27"/>
    <property type="match status" value="1"/>
</dbReference>
<dbReference type="PANTHER" id="PTHR21393">
    <property type="entry name" value="MITOCHONDRIAL 28S RIBOSOMAL PROTEIN S27"/>
    <property type="match status" value="1"/>
</dbReference>